<protein>
    <submittedName>
        <fullName evidence="2">Uncharacterized protein</fullName>
    </submittedName>
</protein>
<gene>
    <name evidence="2" type="ORF">AAFF_G00032100</name>
</gene>
<feature type="region of interest" description="Disordered" evidence="1">
    <location>
        <begin position="36"/>
        <end position="119"/>
    </location>
</feature>
<evidence type="ECO:0000313" key="2">
    <source>
        <dbReference type="EMBL" id="KAJ8395476.1"/>
    </source>
</evidence>
<name>A0AAD7S3W9_9TELE</name>
<organism evidence="2 3">
    <name type="scientific">Aldrovandia affinis</name>
    <dbReference type="NCBI Taxonomy" id="143900"/>
    <lineage>
        <taxon>Eukaryota</taxon>
        <taxon>Metazoa</taxon>
        <taxon>Chordata</taxon>
        <taxon>Craniata</taxon>
        <taxon>Vertebrata</taxon>
        <taxon>Euteleostomi</taxon>
        <taxon>Actinopterygii</taxon>
        <taxon>Neopterygii</taxon>
        <taxon>Teleostei</taxon>
        <taxon>Notacanthiformes</taxon>
        <taxon>Halosauridae</taxon>
        <taxon>Aldrovandia</taxon>
    </lineage>
</organism>
<keyword evidence="3" id="KW-1185">Reference proteome</keyword>
<feature type="compositionally biased region" description="Basic and acidic residues" evidence="1">
    <location>
        <begin position="81"/>
        <end position="91"/>
    </location>
</feature>
<evidence type="ECO:0000256" key="1">
    <source>
        <dbReference type="SAM" id="MobiDB-lite"/>
    </source>
</evidence>
<reference evidence="2" key="1">
    <citation type="journal article" date="2023" name="Science">
        <title>Genome structures resolve the early diversification of teleost fishes.</title>
        <authorList>
            <person name="Parey E."/>
            <person name="Louis A."/>
            <person name="Montfort J."/>
            <person name="Bouchez O."/>
            <person name="Roques C."/>
            <person name="Iampietro C."/>
            <person name="Lluch J."/>
            <person name="Castinel A."/>
            <person name="Donnadieu C."/>
            <person name="Desvignes T."/>
            <person name="Floi Bucao C."/>
            <person name="Jouanno E."/>
            <person name="Wen M."/>
            <person name="Mejri S."/>
            <person name="Dirks R."/>
            <person name="Jansen H."/>
            <person name="Henkel C."/>
            <person name="Chen W.J."/>
            <person name="Zahm M."/>
            <person name="Cabau C."/>
            <person name="Klopp C."/>
            <person name="Thompson A.W."/>
            <person name="Robinson-Rechavi M."/>
            <person name="Braasch I."/>
            <person name="Lecointre G."/>
            <person name="Bobe J."/>
            <person name="Postlethwait J.H."/>
            <person name="Berthelot C."/>
            <person name="Roest Crollius H."/>
            <person name="Guiguen Y."/>
        </authorList>
    </citation>
    <scope>NUCLEOTIDE SEQUENCE</scope>
    <source>
        <strain evidence="2">NC1722</strain>
    </source>
</reference>
<proteinExistence type="predicted"/>
<dbReference type="AlphaFoldDB" id="A0AAD7S3W9"/>
<sequence length="143" mass="15653">MDTPLPRSRGRLRAATTGAAEWGGLHAALQSALTGTRGGLASANLSRRRARTSTHIKLQPPPASHTDATELCGRRAAPLEPHPDGRHQPREHCRHHRSAGERARKGPEHQTARLEPSDASITARRSLHKILCFQSSRLECKAF</sequence>
<accession>A0AAD7S3W9</accession>
<feature type="compositionally biased region" description="Basic and acidic residues" evidence="1">
    <location>
        <begin position="98"/>
        <end position="116"/>
    </location>
</feature>
<comment type="caution">
    <text evidence="2">The sequence shown here is derived from an EMBL/GenBank/DDBJ whole genome shotgun (WGS) entry which is preliminary data.</text>
</comment>
<dbReference type="EMBL" id="JAINUG010000116">
    <property type="protein sequence ID" value="KAJ8395476.1"/>
    <property type="molecule type" value="Genomic_DNA"/>
</dbReference>
<dbReference type="Proteomes" id="UP001221898">
    <property type="component" value="Unassembled WGS sequence"/>
</dbReference>
<evidence type="ECO:0000313" key="3">
    <source>
        <dbReference type="Proteomes" id="UP001221898"/>
    </source>
</evidence>